<organism evidence="2 3">
    <name type="scientific">Haloarcula hispanica</name>
    <dbReference type="NCBI Taxonomy" id="51589"/>
    <lineage>
        <taxon>Archaea</taxon>
        <taxon>Methanobacteriati</taxon>
        <taxon>Methanobacteriota</taxon>
        <taxon>Stenosarchaea group</taxon>
        <taxon>Halobacteria</taxon>
        <taxon>Halobacteriales</taxon>
        <taxon>Haloarculaceae</taxon>
        <taxon>Haloarcula</taxon>
    </lineage>
</organism>
<sequence length="238" mass="26957">MEQQFVLVPGAWLGGWCWKYLHPLLREEGHEVYTPTLTGLGEREHLSHCEVDLETHITDIVNVLEYNDLTDVVLLGHSYAGLVVTGVAERVPERLKHMVYLDALIPMNDDPVSAAEFYPLDEWKTMEAAAEDHAGGWPLPDDHSGWVGISDEDTEWMREKAVPHPLDTFRQQVNVGTPNVSLPTSYILCTQSGMDGSTLDMIRQLCEQREWQLGELDTGHWPMVSIPQQLSHQLLEVH</sequence>
<protein>
    <submittedName>
        <fullName evidence="2">Alpha/beta hydrolase</fullName>
    </submittedName>
</protein>
<dbReference type="GO" id="GO:0016787">
    <property type="term" value="F:hydrolase activity"/>
    <property type="evidence" value="ECO:0007669"/>
    <property type="project" value="UniProtKB-KW"/>
</dbReference>
<dbReference type="PANTHER" id="PTHR37017">
    <property type="entry name" value="AB HYDROLASE-1 DOMAIN-CONTAINING PROTEIN-RELATED"/>
    <property type="match status" value="1"/>
</dbReference>
<dbReference type="RefSeq" id="WP_064289069.1">
    <property type="nucleotide sequence ID" value="NZ_RQWK01000002.1"/>
</dbReference>
<dbReference type="EMBL" id="RQWK01000002">
    <property type="protein sequence ID" value="KAA9405234.1"/>
    <property type="molecule type" value="Genomic_DNA"/>
</dbReference>
<dbReference type="SUPFAM" id="SSF53474">
    <property type="entry name" value="alpha/beta-Hydrolases"/>
    <property type="match status" value="1"/>
</dbReference>
<dbReference type="PANTHER" id="PTHR37017:SF11">
    <property type="entry name" value="ESTERASE_LIPASE_THIOESTERASE DOMAIN-CONTAINING PROTEIN"/>
    <property type="match status" value="1"/>
</dbReference>
<name>A0A5J5LFE3_HALHI</name>
<evidence type="ECO:0000313" key="2">
    <source>
        <dbReference type="EMBL" id="KAA9405234.1"/>
    </source>
</evidence>
<dbReference type="InterPro" id="IPR029058">
    <property type="entry name" value="AB_hydrolase_fold"/>
</dbReference>
<feature type="domain" description="AB hydrolase-1" evidence="1">
    <location>
        <begin position="5"/>
        <end position="229"/>
    </location>
</feature>
<evidence type="ECO:0000313" key="3">
    <source>
        <dbReference type="Proteomes" id="UP000326244"/>
    </source>
</evidence>
<dbReference type="GeneID" id="99240535"/>
<evidence type="ECO:0000259" key="1">
    <source>
        <dbReference type="Pfam" id="PF12697"/>
    </source>
</evidence>
<dbReference type="Proteomes" id="UP000326244">
    <property type="component" value="Unassembled WGS sequence"/>
</dbReference>
<dbReference type="Pfam" id="PF12697">
    <property type="entry name" value="Abhydrolase_6"/>
    <property type="match status" value="1"/>
</dbReference>
<reference evidence="2 3" key="1">
    <citation type="submission" date="2018-11" db="EMBL/GenBank/DDBJ databases">
        <title>Genomic analysis of Haloarcula hispanica CBA1121.</title>
        <authorList>
            <person name="Kim Y.B."/>
            <person name="Roh S.W."/>
        </authorList>
    </citation>
    <scope>NUCLEOTIDE SEQUENCE [LARGE SCALE GENOMIC DNA]</scope>
    <source>
        <strain evidence="2 3">CBA1121</strain>
    </source>
</reference>
<gene>
    <name evidence="2" type="ORF">EGO51_18115</name>
</gene>
<proteinExistence type="predicted"/>
<comment type="caution">
    <text evidence="2">The sequence shown here is derived from an EMBL/GenBank/DDBJ whole genome shotgun (WGS) entry which is preliminary data.</text>
</comment>
<dbReference type="InterPro" id="IPR052897">
    <property type="entry name" value="Sec-Metab_Biosynth_Hydrolase"/>
</dbReference>
<accession>A0A5J5LFE3</accession>
<dbReference type="InterPro" id="IPR000073">
    <property type="entry name" value="AB_hydrolase_1"/>
</dbReference>
<keyword evidence="2" id="KW-0378">Hydrolase</keyword>
<dbReference type="Gene3D" id="3.40.50.1820">
    <property type="entry name" value="alpha/beta hydrolase"/>
    <property type="match status" value="1"/>
</dbReference>
<dbReference type="AlphaFoldDB" id="A0A5J5LFE3"/>